<dbReference type="Proteomes" id="UP000292340">
    <property type="component" value="Unassembled WGS sequence"/>
</dbReference>
<dbReference type="EMBL" id="PDXB01000008">
    <property type="protein sequence ID" value="RYN31818.1"/>
    <property type="molecule type" value="Genomic_DNA"/>
</dbReference>
<accession>A0AB37WR43</accession>
<comment type="caution">
    <text evidence="1">The sequence shown here is derived from an EMBL/GenBank/DDBJ whole genome shotgun (WGS) entry which is preliminary data.</text>
</comment>
<proteinExistence type="predicted"/>
<reference evidence="1" key="1">
    <citation type="submission" date="2017-10" db="EMBL/GenBank/DDBJ databases">
        <authorList>
            <person name="Armitage A.D."/>
            <person name="Barbara D.J."/>
            <person name="Woodhall J.W."/>
            <person name="Sreenivasaprasad S."/>
            <person name="Lane C.R."/>
            <person name="Clarkson J.P."/>
            <person name="Harrison R.J."/>
        </authorList>
    </citation>
    <scope>NUCLEOTIDE SEQUENCE</scope>
    <source>
        <strain evidence="1">FERA 1164</strain>
    </source>
</reference>
<reference evidence="1" key="2">
    <citation type="journal article" date="2019" name="bioRxiv">
        <title>Genomics, evolutionary history and diagnostics of the Alternaria alternata species group including apple and Asian pear pathotypes.</title>
        <authorList>
            <person name="Armitage A.D."/>
            <person name="Cockerton H.M."/>
            <person name="Sreenivasaprasad S."/>
            <person name="Woodhall J.W."/>
            <person name="Lane C.R."/>
            <person name="Harrison R.J."/>
            <person name="Clarkson J.P."/>
        </authorList>
    </citation>
    <scope>NUCLEOTIDE SEQUENCE</scope>
    <source>
        <strain evidence="1">FERA 1164</strain>
    </source>
</reference>
<sequence>MGSFLVFSILKEHLDARVTSHIHMVATERTIERAARKGQTRKHSLGITFKHIVV</sequence>
<name>A0AB37WR43_9PLEO</name>
<evidence type="ECO:0000313" key="2">
    <source>
        <dbReference type="Proteomes" id="UP000292340"/>
    </source>
</evidence>
<organism evidence="1 2">
    <name type="scientific">Alternaria tenuissima</name>
    <dbReference type="NCBI Taxonomy" id="119927"/>
    <lineage>
        <taxon>Eukaryota</taxon>
        <taxon>Fungi</taxon>
        <taxon>Dikarya</taxon>
        <taxon>Ascomycota</taxon>
        <taxon>Pezizomycotina</taxon>
        <taxon>Dothideomycetes</taxon>
        <taxon>Pleosporomycetidae</taxon>
        <taxon>Pleosporales</taxon>
        <taxon>Pleosporineae</taxon>
        <taxon>Pleosporaceae</taxon>
        <taxon>Alternaria</taxon>
        <taxon>Alternaria sect. Alternaria</taxon>
        <taxon>Alternaria alternata complex</taxon>
    </lineage>
</organism>
<protein>
    <submittedName>
        <fullName evidence="1">Uncharacterized protein</fullName>
    </submittedName>
</protein>
<gene>
    <name evidence="1" type="ORF">AA0115_g4007</name>
</gene>
<dbReference type="AlphaFoldDB" id="A0AB37WR43"/>
<evidence type="ECO:0000313" key="1">
    <source>
        <dbReference type="EMBL" id="RYN31818.1"/>
    </source>
</evidence>